<name>A0AB37UNX4_9CYAN</name>
<comment type="caution">
    <text evidence="2">The sequence shown here is derived from an EMBL/GenBank/DDBJ whole genome shotgun (WGS) entry which is preliminary data.</text>
</comment>
<gene>
    <name evidence="2" type="ORF">DSM107010_18470</name>
</gene>
<keyword evidence="3" id="KW-1185">Reference proteome</keyword>
<dbReference type="SUPFAM" id="SSF54427">
    <property type="entry name" value="NTF2-like"/>
    <property type="match status" value="1"/>
</dbReference>
<protein>
    <recommendedName>
        <fullName evidence="1">SnoaL-like domain-containing protein</fullName>
    </recommendedName>
</protein>
<evidence type="ECO:0000313" key="3">
    <source>
        <dbReference type="Proteomes" id="UP000282574"/>
    </source>
</evidence>
<dbReference type="Proteomes" id="UP000282574">
    <property type="component" value="Unassembled WGS sequence"/>
</dbReference>
<dbReference type="InterPro" id="IPR032710">
    <property type="entry name" value="NTF2-like_dom_sf"/>
</dbReference>
<dbReference type="AlphaFoldDB" id="A0AB37UNX4"/>
<feature type="domain" description="SnoaL-like" evidence="1">
    <location>
        <begin position="9"/>
        <end position="119"/>
    </location>
</feature>
<dbReference type="Pfam" id="PF12680">
    <property type="entry name" value="SnoaL_2"/>
    <property type="match status" value="1"/>
</dbReference>
<organism evidence="2 3">
    <name type="scientific">Chroococcidiopsis cubana SAG 39.79</name>
    <dbReference type="NCBI Taxonomy" id="388085"/>
    <lineage>
        <taxon>Bacteria</taxon>
        <taxon>Bacillati</taxon>
        <taxon>Cyanobacteriota</taxon>
        <taxon>Cyanophyceae</taxon>
        <taxon>Chroococcidiopsidales</taxon>
        <taxon>Chroococcidiopsidaceae</taxon>
        <taxon>Chroococcidiopsis</taxon>
    </lineage>
</organism>
<sequence length="136" mass="15011">MSQQNLENVRRLFEAVEERDIGGVLAAYAPEIVIRDAESLPYGGVHSGLEGAKQHVEGAAQTWNHLQPPAERKMDAVFLDAEDYVIVLWQLKGLAASSGKKLDSPVVSVYKMRDGKIVESQMFYADTVAIGQFLFS</sequence>
<evidence type="ECO:0000259" key="1">
    <source>
        <dbReference type="Pfam" id="PF12680"/>
    </source>
</evidence>
<dbReference type="EMBL" id="RSCK01000010">
    <property type="protein sequence ID" value="RUT13001.1"/>
    <property type="molecule type" value="Genomic_DNA"/>
</dbReference>
<proteinExistence type="predicted"/>
<dbReference type="InterPro" id="IPR037401">
    <property type="entry name" value="SnoaL-like"/>
</dbReference>
<dbReference type="Gene3D" id="3.10.450.50">
    <property type="match status" value="1"/>
</dbReference>
<reference evidence="2 3" key="1">
    <citation type="journal article" date="2019" name="Genome Biol. Evol.">
        <title>Day and night: Metabolic profiles and evolutionary relationships of six axenic non-marine cyanobacteria.</title>
        <authorList>
            <person name="Will S.E."/>
            <person name="Henke P."/>
            <person name="Boedeker C."/>
            <person name="Huang S."/>
            <person name="Brinkmann H."/>
            <person name="Rohde M."/>
            <person name="Jarek M."/>
            <person name="Friedl T."/>
            <person name="Seufert S."/>
            <person name="Schumacher M."/>
            <person name="Overmann J."/>
            <person name="Neumann-Schaal M."/>
            <person name="Petersen J."/>
        </authorList>
    </citation>
    <scope>NUCLEOTIDE SEQUENCE [LARGE SCALE GENOMIC DNA]</scope>
    <source>
        <strain evidence="2 3">SAG 39.79</strain>
    </source>
</reference>
<evidence type="ECO:0000313" key="2">
    <source>
        <dbReference type="EMBL" id="RUT13001.1"/>
    </source>
</evidence>
<accession>A0AB37UNX4</accession>
<dbReference type="RefSeq" id="WP_106171091.1">
    <property type="nucleotide sequence ID" value="NZ_JAVKZF010000001.1"/>
</dbReference>